<dbReference type="Gene3D" id="2.60.40.1260">
    <property type="entry name" value="Lamin Tail domain"/>
    <property type="match status" value="4"/>
</dbReference>
<dbReference type="InterPro" id="IPR001736">
    <property type="entry name" value="PLipase_D/transphosphatidylase"/>
</dbReference>
<keyword evidence="5" id="KW-0812">Transmembrane</keyword>
<dbReference type="EMBL" id="KT997801">
    <property type="protein sequence ID" value="ANO58204.1"/>
    <property type="molecule type" value="Genomic_DNA"/>
</dbReference>
<dbReference type="InterPro" id="IPR036415">
    <property type="entry name" value="Lamin_tail_dom_sf"/>
</dbReference>
<dbReference type="InterPro" id="IPR025202">
    <property type="entry name" value="PLD-like_dom"/>
</dbReference>
<reference evidence="8" key="1">
    <citation type="submission" date="2015-11" db="EMBL/GenBank/DDBJ databases">
        <title>Genomes of Abundant and Widespread Viruses from the Deep Ocean.</title>
        <authorList>
            <person name="Mizuno C.M."/>
            <person name="Ghai R."/>
            <person name="Saghai A."/>
            <person name="Lopez-Garcia P."/>
            <person name="Rodriguez-Valera F."/>
        </authorList>
    </citation>
    <scope>NUCLEOTIDE SEQUENCE</scope>
</reference>
<evidence type="ECO:0000313" key="8">
    <source>
        <dbReference type="EMBL" id="ANO58204.1"/>
    </source>
</evidence>
<evidence type="ECO:0000259" key="7">
    <source>
        <dbReference type="PROSITE" id="PS51841"/>
    </source>
</evidence>
<feature type="region of interest" description="Disordered" evidence="4">
    <location>
        <begin position="1535"/>
        <end position="1557"/>
    </location>
</feature>
<dbReference type="GO" id="GO:0016891">
    <property type="term" value="F:RNA endonuclease activity producing 5'-phosphomonoesters, hydrolytic mechanism"/>
    <property type="evidence" value="ECO:0007669"/>
    <property type="project" value="TreeGrafter"/>
</dbReference>
<dbReference type="PROSITE" id="PS51841">
    <property type="entry name" value="LTD"/>
    <property type="match status" value="6"/>
</dbReference>
<dbReference type="SUPFAM" id="SSF74853">
    <property type="entry name" value="Lamin A/C globular tail domain"/>
    <property type="match status" value="5"/>
</dbReference>
<proteinExistence type="predicted"/>
<dbReference type="InterPro" id="IPR001322">
    <property type="entry name" value="Lamin_tail_dom"/>
</dbReference>
<keyword evidence="2" id="KW-0442">Lipid degradation</keyword>
<feature type="domain" description="LTD" evidence="7">
    <location>
        <begin position="15"/>
        <end position="178"/>
    </location>
</feature>
<dbReference type="SMART" id="SM00155">
    <property type="entry name" value="PLDc"/>
    <property type="match status" value="2"/>
</dbReference>
<feature type="domain" description="PLD phosphodiesterase" evidence="6">
    <location>
        <begin position="1287"/>
        <end position="1314"/>
    </location>
</feature>
<keyword evidence="3" id="KW-0443">Lipid metabolism</keyword>
<evidence type="ECO:0000256" key="5">
    <source>
        <dbReference type="SAM" id="Phobius"/>
    </source>
</evidence>
<feature type="domain" description="LTD" evidence="7">
    <location>
        <begin position="186"/>
        <end position="303"/>
    </location>
</feature>
<feature type="domain" description="PLD phosphodiesterase" evidence="6">
    <location>
        <begin position="1076"/>
        <end position="1103"/>
    </location>
</feature>
<evidence type="ECO:0000256" key="2">
    <source>
        <dbReference type="ARBA" id="ARBA00022963"/>
    </source>
</evidence>
<accession>A0A1B0Z221</accession>
<evidence type="ECO:0000259" key="6">
    <source>
        <dbReference type="PROSITE" id="PS50035"/>
    </source>
</evidence>
<protein>
    <submittedName>
        <fullName evidence="8">Uncharacterized protein</fullName>
    </submittedName>
</protein>
<dbReference type="SUPFAM" id="SSF56024">
    <property type="entry name" value="Phospholipase D/nuclease"/>
    <property type="match status" value="2"/>
</dbReference>
<feature type="domain" description="LTD" evidence="7">
    <location>
        <begin position="632"/>
        <end position="756"/>
    </location>
</feature>
<feature type="transmembrane region" description="Helical" evidence="5">
    <location>
        <begin position="1488"/>
        <end position="1510"/>
    </location>
</feature>
<dbReference type="InterPro" id="IPR051406">
    <property type="entry name" value="PLD_domain"/>
</dbReference>
<evidence type="ECO:0000256" key="3">
    <source>
        <dbReference type="ARBA" id="ARBA00023098"/>
    </source>
</evidence>
<dbReference type="Pfam" id="PF13091">
    <property type="entry name" value="PLDc_2"/>
    <property type="match status" value="2"/>
</dbReference>
<feature type="domain" description="LTD" evidence="7">
    <location>
        <begin position="781"/>
        <end position="912"/>
    </location>
</feature>
<keyword evidence="5" id="KW-0472">Membrane</keyword>
<keyword evidence="5" id="KW-1133">Transmembrane helix</keyword>
<organism evidence="8">
    <name type="scientific">Uncultured marine euryarchaeote</name>
    <dbReference type="NCBI Taxonomy" id="257466"/>
    <lineage>
        <taxon>Archaea</taxon>
        <taxon>Methanobacteriati</taxon>
        <taxon>Methanobacteriota</taxon>
        <taxon>environmental samples</taxon>
    </lineage>
</organism>
<dbReference type="Pfam" id="PF00932">
    <property type="entry name" value="LTD"/>
    <property type="match status" value="5"/>
</dbReference>
<dbReference type="PANTHER" id="PTHR43856">
    <property type="entry name" value="CARDIOLIPIN HYDROLASE"/>
    <property type="match status" value="1"/>
</dbReference>
<keyword evidence="1" id="KW-0378">Hydrolase</keyword>
<dbReference type="GO" id="GO:0016042">
    <property type="term" value="P:lipid catabolic process"/>
    <property type="evidence" value="ECO:0007669"/>
    <property type="project" value="UniProtKB-KW"/>
</dbReference>
<feature type="domain" description="LTD" evidence="7">
    <location>
        <begin position="485"/>
        <end position="606"/>
    </location>
</feature>
<sequence>MLLSPQAVMLESAFEPEMAGAKSTGCTGAVCLNELFVNAVGQETDAVGPSDWTTGEWVELYNSGSTDVDLSGWYLQDHSSRQMDISITSSPVTVVWPQNAQNLIIPAGDYMVIARNGDGQSCGHCMTNTQGIVSLYNSNSVIQHQATWSVYANQGNSLVEGSSSTADWDEVTTITPGTINSGGGVSGPTWNTSDLRITEVLADAWPSNDNGTYPSGEWIEIENTGNAVMNLSGWSIKDLTGNKMNLNYTHVVDYNVSHMIQPNERRIVATNGMSQYGVFNNGGDSAFLVNPDGEYVSSANYTNIGIPGHSFIAPTSGTGNWVISLFPTPMGADARNVNSSSPVRINEVMVNATNSWLPYPNGNWIELSHRSTDPAVDVTGWNLITGTAQIFSLDVGFSDRNSGSGLLIDSDSYVVLSTPPTSGQMLINGDTISLVNASGNIVDSVSWSANFGSNRTAIPTDANLPAQPMMVSGWATPAMANPNQMSSSVNESADFRISELMPNPVGSDSNLYPEGEWVEIVNVGNDTASFQGWKIRDGRNTSLALDSQSIPGLDESISSDWELDAGEHLVVWRNGRAMSLQNSGDAVSLIDNQGEVVQTLVYSLTPLNSTLVSGNDIADEWVHSPWPTPGYANPLFDNPYTGATTLEVNEVMPQCTGGNLGIDGDWLEIHNTDSVTINLSRWLVVADSGDAMVLQSLYLQHYAAGVAYDRSDWWNLDAGEYAVLIPENNGFLSNFDEMIDLRDPNGDVRQEVVWSTSENCRSIEGDASAWSEDWLNTMWPTPGDENPEPTPWDPEDPVWFTKVMPGQIYNRDNEFIEITNMGNSVLNLAGWHLNRIKDDGTGNSGTFNGLNLQPGESVTLTQSPTNLSEDGGIDAVDMNQVLDYSPWMYDSGSSLQLISPDGVIADTFVYGNGLATVSGWTGPAVSTPPTSTQGLIFMRGDGCNDITDTNTSADWEFRWMRLGASMFCDSGVFSTTGSLEPMASPDGSLYQFTEWLDGSTTELHIHVYELMSNDIVAKLIQLSQANVDITIILEEDPFEEEEDLYKIRGMAYELYAGGITVYWMGNPRGENAPPAPYQYIHSKIAVRDGESVWIGSGNIKESTFPAGDYPSNRDWGLVINSQDVAQLVMSRMLWDENLSHPHLNSYSVMDPTTGKPSGWTSYGPSGLEAVPPTITPPVISGDFTGQVLTCPDDCVSGIINLLDSANTSIELSLQGFDMGWHWGFGDNPMVDAIERALARGVAVRLLINGYYVNYDDDIRDTVNHFNNQWNRTDGYDATAILMAPAERITKLHNKGVIVDGESVLISSINWNSNAILRNREMGIVIHNEQLAGWYLSSFEEDWNRLDIYTDTDGDNMPDAWELEYGLNRTSSVIPGSSVPEQSHDFDGDGLDNLQEMGVGADPNNADTDGDCIRDFDELTFATLKQIPASDAILFADADNDSVADGEQTDCGSNMVDIGNGTDGTNNDNTTAPTIPEAKDPLDSAAARVLLGIVGVAMIALVIALVAVLLGGRETARGVVKDDSFDLAIAVAQEAAFGEEENESENATSDGVESPVLDGSLTEEPKILSSRDDAVGRHDGVHGAPLLDGFEFEGWTPQQVQDSLNQGWTVDQLREHYNKGKQ</sequence>
<name>A0A1B0Z221_UNCAR</name>
<evidence type="ECO:0000256" key="1">
    <source>
        <dbReference type="ARBA" id="ARBA00022801"/>
    </source>
</evidence>
<dbReference type="Gene3D" id="3.30.870.10">
    <property type="entry name" value="Endonuclease Chain A"/>
    <property type="match status" value="2"/>
</dbReference>
<feature type="domain" description="LTD" evidence="7">
    <location>
        <begin position="333"/>
        <end position="449"/>
    </location>
</feature>
<dbReference type="PANTHER" id="PTHR43856:SF1">
    <property type="entry name" value="MITOCHONDRIAL CARDIOLIPIN HYDROLASE"/>
    <property type="match status" value="1"/>
</dbReference>
<dbReference type="PROSITE" id="PS50035">
    <property type="entry name" value="PLD"/>
    <property type="match status" value="2"/>
</dbReference>
<evidence type="ECO:0000256" key="4">
    <source>
        <dbReference type="SAM" id="MobiDB-lite"/>
    </source>
</evidence>